<comment type="caution">
    <text evidence="1">The sequence shown here is derived from an EMBL/GenBank/DDBJ whole genome shotgun (WGS) entry which is preliminary data.</text>
</comment>
<protein>
    <submittedName>
        <fullName evidence="1">Uncharacterized protein</fullName>
    </submittedName>
</protein>
<gene>
    <name evidence="1" type="ORF">IC610_01670</name>
</gene>
<evidence type="ECO:0000313" key="2">
    <source>
        <dbReference type="Proteomes" id="UP000637299"/>
    </source>
</evidence>
<keyword evidence="2" id="KW-1185">Reference proteome</keyword>
<accession>A0ABR8Z749</accession>
<organism evidence="1 2">
    <name type="scientific">Chryseobacterium caseinilyticum</name>
    <dbReference type="NCBI Taxonomy" id="2771428"/>
    <lineage>
        <taxon>Bacteria</taxon>
        <taxon>Pseudomonadati</taxon>
        <taxon>Bacteroidota</taxon>
        <taxon>Flavobacteriia</taxon>
        <taxon>Flavobacteriales</taxon>
        <taxon>Weeksellaceae</taxon>
        <taxon>Chryseobacterium group</taxon>
        <taxon>Chryseobacterium</taxon>
    </lineage>
</organism>
<reference evidence="1 2" key="1">
    <citation type="submission" date="2020-09" db="EMBL/GenBank/DDBJ databases">
        <title>Genome seq and assembly of Chryseobacterium sp.</title>
        <authorList>
            <person name="Chhetri G."/>
        </authorList>
    </citation>
    <scope>NUCLEOTIDE SEQUENCE [LARGE SCALE GENOMIC DNA]</scope>
    <source>
        <strain evidence="1 2">GCR10</strain>
    </source>
</reference>
<dbReference type="EMBL" id="JACYFS010000001">
    <property type="protein sequence ID" value="MBD8081124.1"/>
    <property type="molecule type" value="Genomic_DNA"/>
</dbReference>
<evidence type="ECO:0000313" key="1">
    <source>
        <dbReference type="EMBL" id="MBD8081124.1"/>
    </source>
</evidence>
<dbReference type="Proteomes" id="UP000637299">
    <property type="component" value="Unassembled WGS sequence"/>
</dbReference>
<dbReference type="RefSeq" id="WP_191734940.1">
    <property type="nucleotide sequence ID" value="NZ_JACYFS010000001.1"/>
</dbReference>
<name>A0ABR8Z749_9FLAO</name>
<proteinExistence type="predicted"/>
<sequence length="54" mass="6490">MKAEKDHDGNVLKRHSAVVDNKQKEIRFLINGKKFNLTFEEYEILKEIQKDMIR</sequence>